<comment type="caution">
    <text evidence="2">The sequence shown here is derived from an EMBL/GenBank/DDBJ whole genome shotgun (WGS) entry which is preliminary data.</text>
</comment>
<dbReference type="RefSeq" id="WP_307406972.1">
    <property type="nucleotide sequence ID" value="NZ_JAUSUR010000002.1"/>
</dbReference>
<dbReference type="InterPro" id="IPR000182">
    <property type="entry name" value="GNAT_dom"/>
</dbReference>
<sequence length="181" mass="20854">MKNKLLLGNLTSDRLVIKDAVIEEEQQLKKICDSWTDKELLEGDAFTDDYIRKGILEGDLPPVENASKENHRFKSIYLDNTIIGFIDLYLGYPTPDVLWIGLFVIDNEYQSKGYAKEVINVLGNEVRNTNYTKMGIGVYLKNWKGLNFWIKEGFNKITGMYGDKEYSENTFAFIGMIKELD</sequence>
<name>A0ABU0E2S1_9FIRM</name>
<dbReference type="Proteomes" id="UP001230220">
    <property type="component" value="Unassembled WGS sequence"/>
</dbReference>
<organism evidence="2 3">
    <name type="scientific">Breznakia pachnodae</name>
    <dbReference type="NCBI Taxonomy" id="265178"/>
    <lineage>
        <taxon>Bacteria</taxon>
        <taxon>Bacillati</taxon>
        <taxon>Bacillota</taxon>
        <taxon>Erysipelotrichia</taxon>
        <taxon>Erysipelotrichales</taxon>
        <taxon>Erysipelotrichaceae</taxon>
        <taxon>Breznakia</taxon>
    </lineage>
</organism>
<dbReference type="InterPro" id="IPR016181">
    <property type="entry name" value="Acyl_CoA_acyltransferase"/>
</dbReference>
<proteinExistence type="predicted"/>
<dbReference type="CDD" id="cd04301">
    <property type="entry name" value="NAT_SF"/>
    <property type="match status" value="1"/>
</dbReference>
<evidence type="ECO:0000259" key="1">
    <source>
        <dbReference type="PROSITE" id="PS51186"/>
    </source>
</evidence>
<reference evidence="2 3" key="1">
    <citation type="submission" date="2023-07" db="EMBL/GenBank/DDBJ databases">
        <title>Genomic Encyclopedia of Type Strains, Phase IV (KMG-IV): sequencing the most valuable type-strain genomes for metagenomic binning, comparative biology and taxonomic classification.</title>
        <authorList>
            <person name="Goeker M."/>
        </authorList>
    </citation>
    <scope>NUCLEOTIDE SEQUENCE [LARGE SCALE GENOMIC DNA]</scope>
    <source>
        <strain evidence="2 3">DSM 16784</strain>
    </source>
</reference>
<keyword evidence="3" id="KW-1185">Reference proteome</keyword>
<gene>
    <name evidence="2" type="ORF">J2S15_001545</name>
</gene>
<protein>
    <submittedName>
        <fullName evidence="2">GNAT superfamily N-acetyltransferase</fullName>
    </submittedName>
</protein>
<dbReference type="PROSITE" id="PS51186">
    <property type="entry name" value="GNAT"/>
    <property type="match status" value="1"/>
</dbReference>
<dbReference type="Pfam" id="PF00583">
    <property type="entry name" value="Acetyltransf_1"/>
    <property type="match status" value="1"/>
</dbReference>
<evidence type="ECO:0000313" key="2">
    <source>
        <dbReference type="EMBL" id="MDQ0360800.1"/>
    </source>
</evidence>
<feature type="domain" description="N-acetyltransferase" evidence="1">
    <location>
        <begin position="15"/>
        <end position="181"/>
    </location>
</feature>
<dbReference type="EMBL" id="JAUSUR010000002">
    <property type="protein sequence ID" value="MDQ0360800.1"/>
    <property type="molecule type" value="Genomic_DNA"/>
</dbReference>
<dbReference type="Gene3D" id="3.40.630.30">
    <property type="match status" value="1"/>
</dbReference>
<accession>A0ABU0E2S1</accession>
<evidence type="ECO:0000313" key="3">
    <source>
        <dbReference type="Proteomes" id="UP001230220"/>
    </source>
</evidence>
<dbReference type="SUPFAM" id="SSF55729">
    <property type="entry name" value="Acyl-CoA N-acyltransferases (Nat)"/>
    <property type="match status" value="1"/>
</dbReference>